<name>A0ABT9JUD1_9PROT</name>
<sequence>MTQQVEYSVRPAAPHEWRHCLSFIPEVLTSSNLPEVFFIAEKSSTNNIIGVACIVPHLRDVEFPGFPCFIRVLNEYCRLGIGRALVKEIAKHVSEWDVPYVLSWQSYPILSQQHYFLSKAGFEPYLSLYSFEVDRASAHILLRLLDKYLSRKNDNTQYTLVAVKPTAMSEEVKLYSQHFLVSYDESYRKLEAMLKAEKTSQLSASIYLADRCLGFIVGILDQDGIPKVDFWVTQKNIVHTPVALILLSYFVKNAYDMGYLHARFECNDKARSTLNVAKRLNARTILHSQSFALPTL</sequence>
<dbReference type="Pfam" id="PF00583">
    <property type="entry name" value="Acetyltransf_1"/>
    <property type="match status" value="1"/>
</dbReference>
<dbReference type="Gene3D" id="3.40.630.30">
    <property type="match status" value="1"/>
</dbReference>
<dbReference type="RefSeq" id="WP_306389458.1">
    <property type="nucleotide sequence ID" value="NZ_JAVCAP010000014.1"/>
</dbReference>
<dbReference type="InterPro" id="IPR000182">
    <property type="entry name" value="GNAT_dom"/>
</dbReference>
<feature type="domain" description="N-acetyltransferase" evidence="1">
    <location>
        <begin position="1"/>
        <end position="147"/>
    </location>
</feature>
<keyword evidence="3" id="KW-1185">Reference proteome</keyword>
<proteinExistence type="predicted"/>
<dbReference type="SUPFAM" id="SSF55729">
    <property type="entry name" value="Acyl-CoA N-acyltransferases (Nat)"/>
    <property type="match status" value="1"/>
</dbReference>
<dbReference type="EMBL" id="JAVCAP010000014">
    <property type="protein sequence ID" value="MDP8567746.1"/>
    <property type="molecule type" value="Genomic_DNA"/>
</dbReference>
<accession>A0ABT9JUD1</accession>
<evidence type="ECO:0000313" key="2">
    <source>
        <dbReference type="EMBL" id="MDP8567746.1"/>
    </source>
</evidence>
<evidence type="ECO:0000313" key="3">
    <source>
        <dbReference type="Proteomes" id="UP001225906"/>
    </source>
</evidence>
<dbReference type="CDD" id="cd04301">
    <property type="entry name" value="NAT_SF"/>
    <property type="match status" value="1"/>
</dbReference>
<organism evidence="2 3">
    <name type="scientific">Methylophilus aquaticus</name>
    <dbReference type="NCBI Taxonomy" id="1971610"/>
    <lineage>
        <taxon>Bacteria</taxon>
        <taxon>Pseudomonadati</taxon>
        <taxon>Pseudomonadota</taxon>
        <taxon>Betaproteobacteria</taxon>
        <taxon>Nitrosomonadales</taxon>
        <taxon>Methylophilaceae</taxon>
        <taxon>Methylophilus</taxon>
    </lineage>
</organism>
<protein>
    <submittedName>
        <fullName evidence="2">GNAT family N-acetyltransferase</fullName>
    </submittedName>
</protein>
<dbReference type="Proteomes" id="UP001225906">
    <property type="component" value="Unassembled WGS sequence"/>
</dbReference>
<gene>
    <name evidence="2" type="ORF">Q9291_07780</name>
</gene>
<dbReference type="PROSITE" id="PS51186">
    <property type="entry name" value="GNAT"/>
    <property type="match status" value="1"/>
</dbReference>
<evidence type="ECO:0000259" key="1">
    <source>
        <dbReference type="PROSITE" id="PS51186"/>
    </source>
</evidence>
<comment type="caution">
    <text evidence="2">The sequence shown here is derived from an EMBL/GenBank/DDBJ whole genome shotgun (WGS) entry which is preliminary data.</text>
</comment>
<dbReference type="InterPro" id="IPR016181">
    <property type="entry name" value="Acyl_CoA_acyltransferase"/>
</dbReference>
<reference evidence="3" key="1">
    <citation type="journal article" date="2019" name="Int. J. Syst. Evol. Microbiol.">
        <title>The Global Catalogue of Microorganisms (GCM) 10K type strain sequencing project: providing services to taxonomists for standard genome sequencing and annotation.</title>
        <authorList>
            <consortium name="The Broad Institute Genomics Platform"/>
            <consortium name="The Broad Institute Genome Sequencing Center for Infectious Disease"/>
            <person name="Wu L."/>
            <person name="Ma J."/>
        </authorList>
    </citation>
    <scope>NUCLEOTIDE SEQUENCE [LARGE SCALE GENOMIC DNA]</scope>
    <source>
        <strain evidence="3">VKM B-3159</strain>
    </source>
</reference>